<keyword evidence="1" id="KW-0805">Transcription regulation</keyword>
<dbReference type="OrthoDB" id="9809772at2"/>
<dbReference type="GO" id="GO:0003700">
    <property type="term" value="F:DNA-binding transcription factor activity"/>
    <property type="evidence" value="ECO:0007669"/>
    <property type="project" value="TreeGrafter"/>
</dbReference>
<dbReference type="PANTHER" id="PTHR30055">
    <property type="entry name" value="HTH-TYPE TRANSCRIPTIONAL REGULATOR RUTR"/>
    <property type="match status" value="1"/>
</dbReference>
<evidence type="ECO:0000313" key="7">
    <source>
        <dbReference type="Proteomes" id="UP000232163"/>
    </source>
</evidence>
<feature type="domain" description="HTH tetR-type" evidence="5">
    <location>
        <begin position="14"/>
        <end position="74"/>
    </location>
</feature>
<evidence type="ECO:0000256" key="2">
    <source>
        <dbReference type="ARBA" id="ARBA00023125"/>
    </source>
</evidence>
<dbReference type="GO" id="GO:0000976">
    <property type="term" value="F:transcription cis-regulatory region binding"/>
    <property type="evidence" value="ECO:0007669"/>
    <property type="project" value="TreeGrafter"/>
</dbReference>
<evidence type="ECO:0000313" key="6">
    <source>
        <dbReference type="EMBL" id="PIO42896.1"/>
    </source>
</evidence>
<proteinExistence type="predicted"/>
<dbReference type="InterPro" id="IPR050109">
    <property type="entry name" value="HTH-type_TetR-like_transc_reg"/>
</dbReference>
<gene>
    <name evidence="6" type="ORF">B5P45_20865</name>
</gene>
<feature type="DNA-binding region" description="H-T-H motif" evidence="4">
    <location>
        <begin position="37"/>
        <end position="56"/>
    </location>
</feature>
<evidence type="ECO:0000259" key="5">
    <source>
        <dbReference type="PROSITE" id="PS50977"/>
    </source>
</evidence>
<organism evidence="6 7">
    <name type="scientific">Phyllobacterium zundukense</name>
    <dbReference type="NCBI Taxonomy" id="1867719"/>
    <lineage>
        <taxon>Bacteria</taxon>
        <taxon>Pseudomonadati</taxon>
        <taxon>Pseudomonadota</taxon>
        <taxon>Alphaproteobacteria</taxon>
        <taxon>Hyphomicrobiales</taxon>
        <taxon>Phyllobacteriaceae</taxon>
        <taxon>Phyllobacterium</taxon>
    </lineage>
</organism>
<protein>
    <recommendedName>
        <fullName evidence="5">HTH tetR-type domain-containing protein</fullName>
    </recommendedName>
</protein>
<comment type="caution">
    <text evidence="6">The sequence shown here is derived from an EMBL/GenBank/DDBJ whole genome shotgun (WGS) entry which is preliminary data.</text>
</comment>
<sequence length="124" mass="13380">MGGTSAVTNSRRSAITINQILDAAEDVLLAHGITGLTLNAVAEQAGMTKGGLLYHFGTKNDLERSLEGRFVARIEHRLSKLQPGASYFSSAVLAEIWDDWQKGKERFASLILSAANGYAQEGEQ</sequence>
<keyword evidence="7" id="KW-1185">Reference proteome</keyword>
<dbReference type="PROSITE" id="PS50977">
    <property type="entry name" value="HTH_TETR_2"/>
    <property type="match status" value="1"/>
</dbReference>
<dbReference type="Gene3D" id="1.10.357.10">
    <property type="entry name" value="Tetracycline Repressor, domain 2"/>
    <property type="match status" value="1"/>
</dbReference>
<accession>A0A2N9VTS8</accession>
<dbReference type="PANTHER" id="PTHR30055:SF234">
    <property type="entry name" value="HTH-TYPE TRANSCRIPTIONAL REGULATOR BETI"/>
    <property type="match status" value="1"/>
</dbReference>
<dbReference type="AlphaFoldDB" id="A0A2N9VTS8"/>
<dbReference type="PRINTS" id="PR00455">
    <property type="entry name" value="HTHTETR"/>
</dbReference>
<reference evidence="6 7" key="1">
    <citation type="journal article" date="2017" name="Int J Environ Stud">
        <title>Does the Miocene-Pliocene relict legume Oxytropis triphylla form nitrogen-fixing nodules with a combination of bacterial strains?</title>
        <authorList>
            <person name="Safronova V."/>
            <person name="Belimov A."/>
            <person name="Sazanova A."/>
            <person name="Kuznetsova I."/>
            <person name="Popova J."/>
            <person name="Andronov E."/>
            <person name="Verkhozina A."/>
            <person name="Tikhonovich I."/>
        </authorList>
    </citation>
    <scope>NUCLEOTIDE SEQUENCE [LARGE SCALE GENOMIC DNA]</scope>
    <source>
        <strain evidence="6 7">Tri-38</strain>
    </source>
</reference>
<dbReference type="EMBL" id="MZMT01000049">
    <property type="protein sequence ID" value="PIO42896.1"/>
    <property type="molecule type" value="Genomic_DNA"/>
</dbReference>
<dbReference type="Proteomes" id="UP000232163">
    <property type="component" value="Unassembled WGS sequence"/>
</dbReference>
<evidence type="ECO:0000256" key="4">
    <source>
        <dbReference type="PROSITE-ProRule" id="PRU00335"/>
    </source>
</evidence>
<dbReference type="InterPro" id="IPR009057">
    <property type="entry name" value="Homeodomain-like_sf"/>
</dbReference>
<name>A0A2N9VTS8_9HYPH</name>
<dbReference type="SUPFAM" id="SSF46689">
    <property type="entry name" value="Homeodomain-like"/>
    <property type="match status" value="1"/>
</dbReference>
<dbReference type="InterPro" id="IPR001647">
    <property type="entry name" value="HTH_TetR"/>
</dbReference>
<dbReference type="Pfam" id="PF00440">
    <property type="entry name" value="TetR_N"/>
    <property type="match status" value="1"/>
</dbReference>
<evidence type="ECO:0000256" key="1">
    <source>
        <dbReference type="ARBA" id="ARBA00023015"/>
    </source>
</evidence>
<evidence type="ECO:0000256" key="3">
    <source>
        <dbReference type="ARBA" id="ARBA00023163"/>
    </source>
</evidence>
<keyword evidence="3" id="KW-0804">Transcription</keyword>
<keyword evidence="2 4" id="KW-0238">DNA-binding</keyword>